<evidence type="ECO:0000256" key="1">
    <source>
        <dbReference type="ARBA" id="ARBA00023015"/>
    </source>
</evidence>
<evidence type="ECO:0000313" key="5">
    <source>
        <dbReference type="EMBL" id="SEB11557.1"/>
    </source>
</evidence>
<dbReference type="PRINTS" id="PR00032">
    <property type="entry name" value="HTHARAC"/>
</dbReference>
<dbReference type="InterPro" id="IPR029442">
    <property type="entry name" value="GyrI-like"/>
</dbReference>
<dbReference type="EMBL" id="FNRQ01000006">
    <property type="protein sequence ID" value="SEB11557.1"/>
    <property type="molecule type" value="Genomic_DNA"/>
</dbReference>
<dbReference type="InterPro" id="IPR011256">
    <property type="entry name" value="Reg_factor_effector_dom_sf"/>
</dbReference>
<evidence type="ECO:0000313" key="6">
    <source>
        <dbReference type="Proteomes" id="UP000198638"/>
    </source>
</evidence>
<dbReference type="InterPro" id="IPR010499">
    <property type="entry name" value="AraC_E-bd"/>
</dbReference>
<dbReference type="SMART" id="SM00871">
    <property type="entry name" value="AraC_E_bind"/>
    <property type="match status" value="1"/>
</dbReference>
<dbReference type="SUPFAM" id="SSF46689">
    <property type="entry name" value="Homeodomain-like"/>
    <property type="match status" value="2"/>
</dbReference>
<dbReference type="Gene3D" id="3.20.80.10">
    <property type="entry name" value="Regulatory factor, effector binding domain"/>
    <property type="match status" value="1"/>
</dbReference>
<keyword evidence="3" id="KW-0804">Transcription</keyword>
<keyword evidence="6" id="KW-1185">Reference proteome</keyword>
<dbReference type="InterPro" id="IPR018062">
    <property type="entry name" value="HTH_AraC-typ_CS"/>
</dbReference>
<dbReference type="InterPro" id="IPR050959">
    <property type="entry name" value="MarA-like"/>
</dbReference>
<dbReference type="PANTHER" id="PTHR47504:SF5">
    <property type="entry name" value="RIGHT ORIGIN-BINDING PROTEIN"/>
    <property type="match status" value="1"/>
</dbReference>
<dbReference type="SUPFAM" id="SSF55136">
    <property type="entry name" value="Probable bacterial effector-binding domain"/>
    <property type="match status" value="1"/>
</dbReference>
<dbReference type="Proteomes" id="UP000198638">
    <property type="component" value="Unassembled WGS sequence"/>
</dbReference>
<name>A0A1H4GPU6_9BURK</name>
<dbReference type="GO" id="GO:0003700">
    <property type="term" value="F:DNA-binding transcription factor activity"/>
    <property type="evidence" value="ECO:0007669"/>
    <property type="project" value="InterPro"/>
</dbReference>
<dbReference type="InterPro" id="IPR018060">
    <property type="entry name" value="HTH_AraC"/>
</dbReference>
<dbReference type="SMART" id="SM00342">
    <property type="entry name" value="HTH_ARAC"/>
    <property type="match status" value="1"/>
</dbReference>
<dbReference type="PANTHER" id="PTHR47504">
    <property type="entry name" value="RIGHT ORIGIN-BINDING PROTEIN"/>
    <property type="match status" value="1"/>
</dbReference>
<keyword evidence="2" id="KW-0238">DNA-binding</keyword>
<dbReference type="InterPro" id="IPR020449">
    <property type="entry name" value="Tscrpt_reg_AraC-type_HTH"/>
</dbReference>
<sequence>MNPVGKALWFIESHYAGDITLDDIATCGCVSRFHLSRAFEAATGRTVMRYVRGRRLSDAARALADGAPDILAVAVEAGYGSHEAFTRAFRDQFGVTPEAVRARGTVCNIELVEPIKMDESFLEDLAPPRIETGEPLLVAGLSERYHYERSDGIPAQWQRFGPSIGKIPGQVEPVAYGVCLNNDDAGNFDYLCGVEVADFSALPAAVARVRIGEQRYAIFEHRDHISAIRRTWNTIWNKWLPASGHEIADAPVFERYGEQFSPTTGMGGVELWIPLKS</sequence>
<evidence type="ECO:0000256" key="3">
    <source>
        <dbReference type="ARBA" id="ARBA00023163"/>
    </source>
</evidence>
<dbReference type="OrthoDB" id="282744at2"/>
<reference evidence="6" key="1">
    <citation type="submission" date="2016-10" db="EMBL/GenBank/DDBJ databases">
        <authorList>
            <person name="Varghese N."/>
            <person name="Submissions S."/>
        </authorList>
    </citation>
    <scope>NUCLEOTIDE SEQUENCE [LARGE SCALE GENOMIC DNA]</scope>
    <source>
        <strain evidence="6">LMG 24000</strain>
    </source>
</reference>
<dbReference type="InterPro" id="IPR009057">
    <property type="entry name" value="Homeodomain-like_sf"/>
</dbReference>
<gene>
    <name evidence="5" type="ORF">SAMN05192564_106229</name>
</gene>
<dbReference type="Gene3D" id="1.10.10.60">
    <property type="entry name" value="Homeodomain-like"/>
    <property type="match status" value="2"/>
</dbReference>
<organism evidence="5 6">
    <name type="scientific">Paraburkholderia sartisoli</name>
    <dbReference type="NCBI Taxonomy" id="83784"/>
    <lineage>
        <taxon>Bacteria</taxon>
        <taxon>Pseudomonadati</taxon>
        <taxon>Pseudomonadota</taxon>
        <taxon>Betaproteobacteria</taxon>
        <taxon>Burkholderiales</taxon>
        <taxon>Burkholderiaceae</taxon>
        <taxon>Paraburkholderia</taxon>
    </lineage>
</organism>
<proteinExistence type="predicted"/>
<dbReference type="GO" id="GO:0043565">
    <property type="term" value="F:sequence-specific DNA binding"/>
    <property type="evidence" value="ECO:0007669"/>
    <property type="project" value="InterPro"/>
</dbReference>
<protein>
    <submittedName>
        <fullName evidence="5">Transcriptional regulator, AraC family</fullName>
    </submittedName>
</protein>
<accession>A0A1H4GPU6</accession>
<keyword evidence="1" id="KW-0805">Transcription regulation</keyword>
<dbReference type="STRING" id="83784.SAMN05192564_106229"/>
<feature type="domain" description="HTH araC/xylS-type" evidence="4">
    <location>
        <begin position="5"/>
        <end position="103"/>
    </location>
</feature>
<dbReference type="AlphaFoldDB" id="A0A1H4GPU6"/>
<evidence type="ECO:0000259" key="4">
    <source>
        <dbReference type="PROSITE" id="PS01124"/>
    </source>
</evidence>
<dbReference type="Pfam" id="PF12833">
    <property type="entry name" value="HTH_18"/>
    <property type="match status" value="1"/>
</dbReference>
<dbReference type="PROSITE" id="PS01124">
    <property type="entry name" value="HTH_ARAC_FAMILY_2"/>
    <property type="match status" value="1"/>
</dbReference>
<dbReference type="RefSeq" id="WP_090535520.1">
    <property type="nucleotide sequence ID" value="NZ_FNRQ01000006.1"/>
</dbReference>
<dbReference type="PROSITE" id="PS00041">
    <property type="entry name" value="HTH_ARAC_FAMILY_1"/>
    <property type="match status" value="1"/>
</dbReference>
<evidence type="ECO:0000256" key="2">
    <source>
        <dbReference type="ARBA" id="ARBA00023125"/>
    </source>
</evidence>
<dbReference type="Pfam" id="PF06445">
    <property type="entry name" value="GyrI-like"/>
    <property type="match status" value="1"/>
</dbReference>